<proteinExistence type="predicted"/>
<name>A0A9W9FSF0_9EURO</name>
<reference evidence="2" key="2">
    <citation type="journal article" date="2023" name="IMA Fungus">
        <title>Comparative genomic study of the Penicillium genus elucidates a diverse pangenome and 15 lateral gene transfer events.</title>
        <authorList>
            <person name="Petersen C."/>
            <person name="Sorensen T."/>
            <person name="Nielsen M.R."/>
            <person name="Sondergaard T.E."/>
            <person name="Sorensen J.L."/>
            <person name="Fitzpatrick D.A."/>
            <person name="Frisvad J.C."/>
            <person name="Nielsen K.L."/>
        </authorList>
    </citation>
    <scope>NUCLEOTIDE SEQUENCE</scope>
    <source>
        <strain evidence="2">IBT 34128</strain>
    </source>
</reference>
<keyword evidence="3" id="KW-1185">Reference proteome</keyword>
<feature type="region of interest" description="Disordered" evidence="1">
    <location>
        <begin position="1"/>
        <end position="71"/>
    </location>
</feature>
<reference evidence="2" key="1">
    <citation type="submission" date="2022-11" db="EMBL/GenBank/DDBJ databases">
        <authorList>
            <person name="Petersen C."/>
        </authorList>
    </citation>
    <scope>NUCLEOTIDE SEQUENCE</scope>
    <source>
        <strain evidence="2">IBT 34128</strain>
    </source>
</reference>
<dbReference type="RefSeq" id="XP_056514560.1">
    <property type="nucleotide sequence ID" value="XM_056653493.1"/>
</dbReference>
<dbReference type="OrthoDB" id="5375886at2759"/>
<gene>
    <name evidence="2" type="ORF">NUU61_002911</name>
</gene>
<evidence type="ECO:0000313" key="2">
    <source>
        <dbReference type="EMBL" id="KAJ5105564.1"/>
    </source>
</evidence>
<evidence type="ECO:0000313" key="3">
    <source>
        <dbReference type="Proteomes" id="UP001141434"/>
    </source>
</evidence>
<organism evidence="2 3">
    <name type="scientific">Penicillium alfredii</name>
    <dbReference type="NCBI Taxonomy" id="1506179"/>
    <lineage>
        <taxon>Eukaryota</taxon>
        <taxon>Fungi</taxon>
        <taxon>Dikarya</taxon>
        <taxon>Ascomycota</taxon>
        <taxon>Pezizomycotina</taxon>
        <taxon>Eurotiomycetes</taxon>
        <taxon>Eurotiomycetidae</taxon>
        <taxon>Eurotiales</taxon>
        <taxon>Aspergillaceae</taxon>
        <taxon>Penicillium</taxon>
    </lineage>
</organism>
<dbReference type="EMBL" id="JAPMSZ010000004">
    <property type="protein sequence ID" value="KAJ5105564.1"/>
    <property type="molecule type" value="Genomic_DNA"/>
</dbReference>
<sequence>MSAPRSGRQSPPEERQSGAQQRDPPGSGKANLDGHPPPAEFPQQRSDEEKSRLPSNPEHPLEKIEAAKFAK</sequence>
<dbReference type="GeneID" id="81392661"/>
<accession>A0A9W9FSF0</accession>
<dbReference type="Proteomes" id="UP001141434">
    <property type="component" value="Unassembled WGS sequence"/>
</dbReference>
<dbReference type="AlphaFoldDB" id="A0A9W9FSF0"/>
<evidence type="ECO:0000256" key="1">
    <source>
        <dbReference type="SAM" id="MobiDB-lite"/>
    </source>
</evidence>
<protein>
    <submittedName>
        <fullName evidence="2">Uncharacterized protein</fullName>
    </submittedName>
</protein>
<feature type="compositionally biased region" description="Basic and acidic residues" evidence="1">
    <location>
        <begin position="59"/>
        <end position="71"/>
    </location>
</feature>
<comment type="caution">
    <text evidence="2">The sequence shown here is derived from an EMBL/GenBank/DDBJ whole genome shotgun (WGS) entry which is preliminary data.</text>
</comment>